<evidence type="ECO:0000256" key="2">
    <source>
        <dbReference type="RuleBase" id="RU365030"/>
    </source>
</evidence>
<dbReference type="InterPro" id="IPR036180">
    <property type="entry name" value="Gelsolin-like_dom_sf"/>
</dbReference>
<dbReference type="GO" id="GO:0005096">
    <property type="term" value="F:GTPase activator activity"/>
    <property type="evidence" value="ECO:0007669"/>
    <property type="project" value="TreeGrafter"/>
</dbReference>
<dbReference type="Pfam" id="PF04815">
    <property type="entry name" value="Sec23_helical"/>
    <property type="match status" value="1"/>
</dbReference>
<evidence type="ECO:0000313" key="6">
    <source>
        <dbReference type="Proteomes" id="UP000192501"/>
    </source>
</evidence>
<dbReference type="GO" id="GO:0046872">
    <property type="term" value="F:metal ion binding"/>
    <property type="evidence" value="ECO:0007669"/>
    <property type="project" value="UniProtKB-KW"/>
</dbReference>
<comment type="similarity">
    <text evidence="1 2">Belongs to the SEC23/SEC24 family. SEC23 subfamily.</text>
</comment>
<reference evidence="5 6" key="1">
    <citation type="journal article" date="2017" name="Environ. Microbiol.">
        <title>Decay of the glycolytic pathway and adaptation to intranuclear parasitism within Enterocytozoonidae microsporidia.</title>
        <authorList>
            <person name="Wiredu Boakye D."/>
            <person name="Jaroenlak P."/>
            <person name="Prachumwat A."/>
            <person name="Williams T.A."/>
            <person name="Bateman K.S."/>
            <person name="Itsathitphaisarn O."/>
            <person name="Sritunyalucksana K."/>
            <person name="Paszkiewicz K.H."/>
            <person name="Moore K.A."/>
            <person name="Stentiford G.D."/>
            <person name="Williams B.A."/>
        </authorList>
    </citation>
    <scope>NUCLEOTIDE SEQUENCE [LARGE SCALE GENOMIC DNA]</scope>
    <source>
        <strain evidence="6">canceri</strain>
    </source>
</reference>
<dbReference type="InterPro" id="IPR006900">
    <property type="entry name" value="Sec23/24_helical_dom"/>
</dbReference>
<dbReference type="EMBL" id="LTAI01000018">
    <property type="protein sequence ID" value="ORE00445.1"/>
    <property type="molecule type" value="Genomic_DNA"/>
</dbReference>
<dbReference type="GO" id="GO:0000139">
    <property type="term" value="C:Golgi membrane"/>
    <property type="evidence" value="ECO:0007669"/>
    <property type="project" value="UniProtKB-SubCell"/>
</dbReference>
<dbReference type="GO" id="GO:0070971">
    <property type="term" value="C:endoplasmic reticulum exit site"/>
    <property type="evidence" value="ECO:0007669"/>
    <property type="project" value="TreeGrafter"/>
</dbReference>
<dbReference type="SUPFAM" id="SSF82754">
    <property type="entry name" value="C-terminal, gelsolin-like domain of Sec23/24"/>
    <property type="match status" value="1"/>
</dbReference>
<keyword evidence="2" id="KW-0256">Endoplasmic reticulum</keyword>
<dbReference type="GO" id="GO:0005789">
    <property type="term" value="C:endoplasmic reticulum membrane"/>
    <property type="evidence" value="ECO:0007669"/>
    <property type="project" value="UniProtKB-SubCell"/>
</dbReference>
<dbReference type="InterPro" id="IPR036175">
    <property type="entry name" value="Sec23/24_helical_dom_sf"/>
</dbReference>
<name>A0A1X0QL55_9MICR</name>
<feature type="domain" description="Sec23/Sec24 helical" evidence="3">
    <location>
        <begin position="156"/>
        <end position="253"/>
    </location>
</feature>
<dbReference type="SUPFAM" id="SSF81995">
    <property type="entry name" value="beta-sandwich domain of Sec23/24"/>
    <property type="match status" value="1"/>
</dbReference>
<evidence type="ECO:0000256" key="1">
    <source>
        <dbReference type="ARBA" id="ARBA00009210"/>
    </source>
</evidence>
<gene>
    <name evidence="5" type="primary">SEC23</name>
    <name evidence="5" type="ORF">A0H76_735</name>
</gene>
<dbReference type="AlphaFoldDB" id="A0A1X0QL55"/>
<keyword evidence="2" id="KW-0963">Cytoplasm</keyword>
<dbReference type="Gene3D" id="2.60.40.1670">
    <property type="entry name" value="beta-sandwich domain of Sec23/24"/>
    <property type="match status" value="1"/>
</dbReference>
<proteinExistence type="inferred from homology"/>
<dbReference type="Gene3D" id="1.20.120.730">
    <property type="entry name" value="Sec23/Sec24 helical domain"/>
    <property type="match status" value="1"/>
</dbReference>
<feature type="domain" description="Sec23/Sec24 beta-sandwich" evidence="4">
    <location>
        <begin position="62"/>
        <end position="142"/>
    </location>
</feature>
<dbReference type="VEuPathDB" id="MicrosporidiaDB:HERIO_1264"/>
<dbReference type="VEuPathDB" id="MicrosporidiaDB:A0H76_735"/>
<dbReference type="InterPro" id="IPR029006">
    <property type="entry name" value="ADF-H/Gelsolin-like_dom_sf"/>
</dbReference>
<comment type="caution">
    <text evidence="5">The sequence shown here is derived from an EMBL/GenBank/DDBJ whole genome shotgun (WGS) entry which is preliminary data.</text>
</comment>
<dbReference type="GO" id="GO:0006886">
    <property type="term" value="P:intracellular protein transport"/>
    <property type="evidence" value="ECO:0007669"/>
    <property type="project" value="InterPro"/>
</dbReference>
<dbReference type="Gene3D" id="3.40.20.10">
    <property type="entry name" value="Severin"/>
    <property type="match status" value="1"/>
</dbReference>
<dbReference type="GO" id="GO:0030127">
    <property type="term" value="C:COPII vesicle coat"/>
    <property type="evidence" value="ECO:0007669"/>
    <property type="project" value="InterPro"/>
</dbReference>
<dbReference type="GO" id="GO:0090110">
    <property type="term" value="P:COPII-coated vesicle cargo loading"/>
    <property type="evidence" value="ECO:0007669"/>
    <property type="project" value="TreeGrafter"/>
</dbReference>
<evidence type="ECO:0000259" key="3">
    <source>
        <dbReference type="Pfam" id="PF04815"/>
    </source>
</evidence>
<organism evidence="5 6">
    <name type="scientific">Hepatospora eriocheir</name>
    <dbReference type="NCBI Taxonomy" id="1081669"/>
    <lineage>
        <taxon>Eukaryota</taxon>
        <taxon>Fungi</taxon>
        <taxon>Fungi incertae sedis</taxon>
        <taxon>Microsporidia</taxon>
        <taxon>Hepatosporidae</taxon>
        <taxon>Hepatospora</taxon>
    </lineage>
</organism>
<dbReference type="InterPro" id="IPR037364">
    <property type="entry name" value="Sec23"/>
</dbReference>
<dbReference type="PANTHER" id="PTHR11141">
    <property type="entry name" value="PROTEIN TRANSPORT PROTEIN SEC23"/>
    <property type="match status" value="1"/>
</dbReference>
<comment type="function">
    <text evidence="2">Component of the coat protein complex II (COPII) which promotes the formation of transport vesicles from the endoplasmic reticulum (ER). The coat has two main functions, the physical deformation of the endoplasmic reticulum membrane into vesicles and the selection of cargo molecules.</text>
</comment>
<keyword evidence="2" id="KW-0862">Zinc</keyword>
<dbReference type="InterPro" id="IPR012990">
    <property type="entry name" value="Beta-sandwich_Sec23_24"/>
</dbReference>
<keyword evidence="2" id="KW-0333">Golgi apparatus</keyword>
<dbReference type="Pfam" id="PF08033">
    <property type="entry name" value="Sec23_BS"/>
    <property type="match status" value="1"/>
</dbReference>
<keyword evidence="2" id="KW-0931">ER-Golgi transport</keyword>
<keyword evidence="2" id="KW-0968">Cytoplasmic vesicle</keyword>
<dbReference type="PANTHER" id="PTHR11141:SF0">
    <property type="entry name" value="PROTEIN TRANSPORT PROTEIN SEC23"/>
    <property type="match status" value="1"/>
</dbReference>
<dbReference type="Proteomes" id="UP000192501">
    <property type="component" value="Unassembled WGS sequence"/>
</dbReference>
<keyword evidence="2" id="KW-0479">Metal-binding</keyword>
<accession>A0A1X0QL55</accession>
<evidence type="ECO:0000313" key="5">
    <source>
        <dbReference type="EMBL" id="ORE00445.1"/>
    </source>
</evidence>
<dbReference type="SUPFAM" id="SSF81811">
    <property type="entry name" value="Helical domain of Sec23/24"/>
    <property type="match status" value="1"/>
</dbReference>
<keyword evidence="2" id="KW-0472">Membrane</keyword>
<protein>
    <recommendedName>
        <fullName evidence="2">Protein transport protein SEC23</fullName>
    </recommendedName>
</protein>
<evidence type="ECO:0000259" key="4">
    <source>
        <dbReference type="Pfam" id="PF08033"/>
    </source>
</evidence>
<comment type="subcellular location">
    <subcellularLocation>
        <location evidence="2">Cytoplasm</location>
    </subcellularLocation>
    <subcellularLocation>
        <location evidence="2">Cytoplasmic vesicle</location>
        <location evidence="2">COPII-coated vesicle membrane</location>
        <topology evidence="2">Peripheral membrane protein</topology>
        <orientation evidence="2">Cytoplasmic side</orientation>
    </subcellularLocation>
    <subcellularLocation>
        <location evidence="2">Endoplasmic reticulum membrane</location>
        <topology evidence="2">Peripheral membrane protein</topology>
        <orientation evidence="2">Cytoplasmic side</orientation>
    </subcellularLocation>
    <subcellularLocation>
        <location evidence="2">Golgi apparatus membrane</location>
        <topology evidence="2">Peripheral membrane protein</topology>
        <orientation evidence="2">Cytoplasmic side</orientation>
    </subcellularLocation>
</comment>
<sequence length="389" mass="44281">MLGHSIDLIADSATDIGVSQMRMLFSLNGGMIILAQDFEEEIKLKSIKHLLEKDDNGVLQAGFNVKINVKTSPNLSLNKIIGEGKTVGNYTTVGSILPMHNYSIVFDANDVSIPNTYGHVQIITTYHKSDRTIVTKVTSFSRLLTNDVNYQMSSFDWQASAILQARLLISKNFEQVLDLETSIDKHLIKFTRKYANYTKNNPDSVTFTPSFSEYVKFVFFLRRSVVVQSEGISFDEFAYFKYLLYKLSIKDALKLIKPMLVQFHYQGSVNEVPLDLSSLNSQSMLVLDSFHDILLWYGQDVQEWIKQNLQDKPEFSFFKESLESAKVYAGTLKEERLPTPQYNETAAGKSKERVLLTYVNPGGSKAIRTQRIDYEKFFKTLAKHVTSSD</sequence>
<keyword evidence="2" id="KW-0653">Protein transport</keyword>
<keyword evidence="2" id="KW-0813">Transport</keyword>